<evidence type="ECO:0008006" key="13">
    <source>
        <dbReference type="Google" id="ProtNLM"/>
    </source>
</evidence>
<protein>
    <recommendedName>
        <fullName evidence="13">C3HC-type domain-containing protein</fullName>
    </recommendedName>
</protein>
<dbReference type="EMBL" id="JAHLUH010000014">
    <property type="protein sequence ID" value="KAG7725024.1"/>
    <property type="molecule type" value="Genomic_DNA"/>
</dbReference>
<comment type="caution">
    <text evidence="9">The sequence shown here is derived from an EMBL/GenBank/DDBJ whole genome shotgun (WGS) entry which is preliminary data.</text>
</comment>
<dbReference type="Pfam" id="PF07967">
    <property type="entry name" value="zf-C3HC"/>
    <property type="match status" value="1"/>
</dbReference>
<proteinExistence type="predicted"/>
<feature type="domain" description="C3HC-type" evidence="7">
    <location>
        <begin position="79"/>
        <end position="226"/>
    </location>
</feature>
<reference evidence="9 11" key="1">
    <citation type="journal article" date="2021" name="G3 (Bethesda)">
        <title>Genomic diversity, chromosomal rearrangements, and interspecies hybridization in the ogataea polymorpha species complex.</title>
        <authorList>
            <person name="Hanson S.J."/>
            <person name="Cinneide E.O."/>
            <person name="Salzberg L.I."/>
            <person name="Wolfe K.H."/>
            <person name="McGowan J."/>
            <person name="Fitzpatrick D.A."/>
            <person name="Matlin K."/>
        </authorList>
    </citation>
    <scope>NUCLEOTIDE SEQUENCE</scope>
    <source>
        <strain evidence="10">81-436-3</strain>
        <strain evidence="9">83-405-1</strain>
    </source>
</reference>
<keyword evidence="2" id="KW-0479">Metal-binding</keyword>
<dbReference type="GO" id="GO:0008270">
    <property type="term" value="F:zinc ion binding"/>
    <property type="evidence" value="ECO:0007669"/>
    <property type="project" value="UniProtKB-KW"/>
</dbReference>
<evidence type="ECO:0000313" key="12">
    <source>
        <dbReference type="Proteomes" id="UP000738402"/>
    </source>
</evidence>
<evidence type="ECO:0000256" key="1">
    <source>
        <dbReference type="ARBA" id="ARBA00004123"/>
    </source>
</evidence>
<dbReference type="InterPro" id="IPR013909">
    <property type="entry name" value="NuBaID_C"/>
</dbReference>
<evidence type="ECO:0000313" key="9">
    <source>
        <dbReference type="EMBL" id="KAG7725024.1"/>
    </source>
</evidence>
<evidence type="ECO:0000313" key="11">
    <source>
        <dbReference type="Proteomes" id="UP000697297"/>
    </source>
</evidence>
<dbReference type="InterPro" id="IPR012935">
    <property type="entry name" value="NuBaID_N"/>
</dbReference>
<sequence>MDDTATTSAILDILSSICLSPGHSNVKKHVSPSSLRSHLPHVSCQSTPKSVNKRKLSNSSDPLILNKSPKVNRLATTDPFNKNTLDERINSFNILNWSIEDDKLNPLECAVNGWQCHKRKNELHCHYCNAVLLIRLNQHKDKNNIITNFLFVEDEEAEEQFLKVREQLIRSYLRRLRTDHYPGCMWRNSNLDVGLVKKQYHMKISDMNDILEQYQCNLDNLIDHQEIIMLKSYTTDVLNKSQIEILQTYNSTNLILSMVALFGWELKQQRFGTKNLALLKCHKCTRRILLGEFENLDHTEPLKPVSYPPEISKEDSDINLLTEHENWCCMVTEFSNQKGYEVVLTTLQSVSPSGGPEGMEVEQDHSYSFDSTMALLREFN</sequence>
<evidence type="ECO:0000256" key="3">
    <source>
        <dbReference type="ARBA" id="ARBA00022771"/>
    </source>
</evidence>
<evidence type="ECO:0000256" key="6">
    <source>
        <dbReference type="SAM" id="MobiDB-lite"/>
    </source>
</evidence>
<organism evidence="9 12">
    <name type="scientific">Ogataea haglerorum</name>
    <dbReference type="NCBI Taxonomy" id="1937702"/>
    <lineage>
        <taxon>Eukaryota</taxon>
        <taxon>Fungi</taxon>
        <taxon>Dikarya</taxon>
        <taxon>Ascomycota</taxon>
        <taxon>Saccharomycotina</taxon>
        <taxon>Pichiomycetes</taxon>
        <taxon>Pichiales</taxon>
        <taxon>Pichiaceae</taxon>
        <taxon>Ogataea</taxon>
    </lineage>
</organism>
<evidence type="ECO:0000313" key="10">
    <source>
        <dbReference type="EMBL" id="KAG7767920.1"/>
    </source>
</evidence>
<keyword evidence="3" id="KW-0863">Zinc-finger</keyword>
<comment type="subcellular location">
    <subcellularLocation>
        <location evidence="1">Nucleus</location>
    </subcellularLocation>
</comment>
<keyword evidence="11" id="KW-1185">Reference proteome</keyword>
<evidence type="ECO:0000259" key="8">
    <source>
        <dbReference type="Pfam" id="PF08600"/>
    </source>
</evidence>
<dbReference type="GO" id="GO:0005634">
    <property type="term" value="C:nucleus"/>
    <property type="evidence" value="ECO:0007669"/>
    <property type="project" value="UniProtKB-SubCell"/>
</dbReference>
<name>A0AAN6D2J2_9ASCO</name>
<feature type="domain" description="NuBaID C-terminal" evidence="8">
    <location>
        <begin position="258"/>
        <end position="338"/>
    </location>
</feature>
<gene>
    <name evidence="9" type="ORF">KL933_004457</name>
    <name evidence="10" type="ORF">KL946_000738</name>
</gene>
<evidence type="ECO:0000256" key="2">
    <source>
        <dbReference type="ARBA" id="ARBA00022723"/>
    </source>
</evidence>
<accession>A0AAN6D2J2</accession>
<feature type="region of interest" description="Disordered" evidence="6">
    <location>
        <begin position="29"/>
        <end position="59"/>
    </location>
</feature>
<dbReference type="AlphaFoldDB" id="A0AAN6D2J2"/>
<dbReference type="Proteomes" id="UP000697297">
    <property type="component" value="Unassembled WGS sequence"/>
</dbReference>
<dbReference type="Pfam" id="PF08600">
    <property type="entry name" value="NuBaID_C"/>
    <property type="match status" value="1"/>
</dbReference>
<dbReference type="PANTHER" id="PTHR15835:SF6">
    <property type="entry name" value="ZINC FINGER C3HC-TYPE PROTEIN 1"/>
    <property type="match status" value="1"/>
</dbReference>
<dbReference type="EMBL" id="JAHLUN010000002">
    <property type="protein sequence ID" value="KAG7767920.1"/>
    <property type="molecule type" value="Genomic_DNA"/>
</dbReference>
<evidence type="ECO:0000256" key="4">
    <source>
        <dbReference type="ARBA" id="ARBA00022833"/>
    </source>
</evidence>
<dbReference type="SUPFAM" id="SSF57924">
    <property type="entry name" value="Inhibitor of apoptosis (IAP) repeat"/>
    <property type="match status" value="1"/>
</dbReference>
<evidence type="ECO:0000259" key="7">
    <source>
        <dbReference type="Pfam" id="PF07967"/>
    </source>
</evidence>
<dbReference type="Proteomes" id="UP000738402">
    <property type="component" value="Unassembled WGS sequence"/>
</dbReference>
<evidence type="ECO:0000256" key="5">
    <source>
        <dbReference type="ARBA" id="ARBA00023242"/>
    </source>
</evidence>
<keyword evidence="5" id="KW-0539">Nucleus</keyword>
<dbReference type="PANTHER" id="PTHR15835">
    <property type="entry name" value="NUCLEAR-INTERACTING PARTNER OF ALK"/>
    <property type="match status" value="1"/>
</dbReference>
<keyword evidence="4" id="KW-0862">Zinc</keyword>